<comment type="catalytic activity">
    <reaction evidence="1">
        <text>Hydrolysis of proteins in presence of ATP.</text>
        <dbReference type="EC" id="3.4.21.53"/>
    </reaction>
</comment>
<keyword evidence="1" id="KW-0645">Protease</keyword>
<dbReference type="InterPro" id="IPR020568">
    <property type="entry name" value="Ribosomal_Su5_D2-typ_SF"/>
</dbReference>
<keyword evidence="4" id="KW-1185">Reference proteome</keyword>
<dbReference type="EMBL" id="JAGINU010000001">
    <property type="protein sequence ID" value="MBP2370728.1"/>
    <property type="molecule type" value="Genomic_DNA"/>
</dbReference>
<sequence length="341" mass="34061">MGVRSSTWVTALLVLLGLTVVGSVVPAPVVALGPGPTFDTLGEVNGTPVVSAEGLPTYPTEGHLNMTTVGVTDGITTLGALGLWASGNHRLAPRSSLYPPGESSEQVTAQNQQEFDGSIANAEAAALTHLGLPTRVTVGTLTEGSPSAGVLEPGDEIRAVSGMPIPSVQVLLDTLAPAPPGEPLTMAIVRDGTPREITVTPAAHPADPARAFLGITPATSPTQGQELEITLGDVGGPSAGLMFSLALVDKLTPGPLTGGRFVAGTGTVDAEGGVGPISGIRFKMLKAQEVGAQVFLVPAANCAEAAADAPDGLVLARVGTLDEAVAALETLDAGGTPPACS</sequence>
<evidence type="ECO:0000259" key="2">
    <source>
        <dbReference type="PROSITE" id="PS51786"/>
    </source>
</evidence>
<dbReference type="RefSeq" id="WP_307862690.1">
    <property type="nucleotide sequence ID" value="NZ_JAGINU010000001.1"/>
</dbReference>
<evidence type="ECO:0000256" key="1">
    <source>
        <dbReference type="PROSITE-ProRule" id="PRU01122"/>
    </source>
</evidence>
<dbReference type="Gene3D" id="2.30.42.10">
    <property type="match status" value="1"/>
</dbReference>
<organism evidence="3 4">
    <name type="scientific">Pseudonocardia parietis</name>
    <dbReference type="NCBI Taxonomy" id="570936"/>
    <lineage>
        <taxon>Bacteria</taxon>
        <taxon>Bacillati</taxon>
        <taxon>Actinomycetota</taxon>
        <taxon>Actinomycetes</taxon>
        <taxon>Pseudonocardiales</taxon>
        <taxon>Pseudonocardiaceae</taxon>
        <taxon>Pseudonocardia</taxon>
    </lineage>
</organism>
<reference evidence="3 4" key="1">
    <citation type="submission" date="2021-03" db="EMBL/GenBank/DDBJ databases">
        <title>Sequencing the genomes of 1000 actinobacteria strains.</title>
        <authorList>
            <person name="Klenk H.-P."/>
        </authorList>
    </citation>
    <scope>NUCLEOTIDE SEQUENCE [LARGE SCALE GENOMIC DNA]</scope>
    <source>
        <strain evidence="3 4">DSM 45256</strain>
    </source>
</reference>
<dbReference type="InterPro" id="IPR008269">
    <property type="entry name" value="Lon_proteolytic"/>
</dbReference>
<dbReference type="SUPFAM" id="SSF54211">
    <property type="entry name" value="Ribosomal protein S5 domain 2-like"/>
    <property type="match status" value="1"/>
</dbReference>
<dbReference type="InterPro" id="IPR036034">
    <property type="entry name" value="PDZ_sf"/>
</dbReference>
<protein>
    <recommendedName>
        <fullName evidence="1">endopeptidase La</fullName>
        <ecNumber evidence="1">3.4.21.53</ecNumber>
    </recommendedName>
</protein>
<feature type="active site" evidence="1">
    <location>
        <position position="238"/>
    </location>
</feature>
<dbReference type="Pfam" id="PF05362">
    <property type="entry name" value="Lon_C"/>
    <property type="match status" value="1"/>
</dbReference>
<dbReference type="PROSITE" id="PS51786">
    <property type="entry name" value="LON_PROTEOLYTIC"/>
    <property type="match status" value="1"/>
</dbReference>
<accession>A0ABS4W3P3</accession>
<evidence type="ECO:0000313" key="4">
    <source>
        <dbReference type="Proteomes" id="UP001519295"/>
    </source>
</evidence>
<comment type="caution">
    <text evidence="3">The sequence shown here is derived from an EMBL/GenBank/DDBJ whole genome shotgun (WGS) entry which is preliminary data.</text>
</comment>
<keyword evidence="1" id="KW-0720">Serine protease</keyword>
<feature type="active site" evidence="1">
    <location>
        <position position="283"/>
    </location>
</feature>
<evidence type="ECO:0000313" key="3">
    <source>
        <dbReference type="EMBL" id="MBP2370728.1"/>
    </source>
</evidence>
<dbReference type="InterPro" id="IPR014721">
    <property type="entry name" value="Ribsml_uS5_D2-typ_fold_subgr"/>
</dbReference>
<feature type="domain" description="Lon proteolytic" evidence="2">
    <location>
        <begin position="233"/>
        <end position="331"/>
    </location>
</feature>
<proteinExistence type="inferred from homology"/>
<dbReference type="EC" id="3.4.21.53" evidence="1"/>
<gene>
    <name evidence="3" type="ORF">JOF36_006424</name>
</gene>
<name>A0ABS4W3P3_9PSEU</name>
<dbReference type="Proteomes" id="UP001519295">
    <property type="component" value="Unassembled WGS sequence"/>
</dbReference>
<dbReference type="SUPFAM" id="SSF50156">
    <property type="entry name" value="PDZ domain-like"/>
    <property type="match status" value="1"/>
</dbReference>
<dbReference type="Gene3D" id="3.30.230.10">
    <property type="match status" value="1"/>
</dbReference>
<comment type="similarity">
    <text evidence="1">Belongs to the peptidase S16 family.</text>
</comment>
<keyword evidence="1" id="KW-0378">Hydrolase</keyword>